<dbReference type="PROSITE" id="PS50294">
    <property type="entry name" value="WD_REPEATS_REGION"/>
    <property type="match status" value="4"/>
</dbReference>
<feature type="repeat" description="WD" evidence="8">
    <location>
        <begin position="310"/>
        <end position="351"/>
    </location>
</feature>
<proteinExistence type="predicted"/>
<feature type="repeat" description="WD" evidence="8">
    <location>
        <begin position="188"/>
        <end position="220"/>
    </location>
</feature>
<protein>
    <recommendedName>
        <fullName evidence="7">WD repeat-containing protein 37</fullName>
    </recommendedName>
</protein>
<dbReference type="Pfam" id="PF00400">
    <property type="entry name" value="WD40"/>
    <property type="match status" value="5"/>
</dbReference>
<keyword evidence="5" id="KW-0677">Repeat</keyword>
<comment type="caution">
    <text evidence="10">The sequence shown here is derived from an EMBL/GenBank/DDBJ whole genome shotgun (WGS) entry which is preliminary data.</text>
</comment>
<evidence type="ECO:0000256" key="9">
    <source>
        <dbReference type="SAM" id="MobiDB-lite"/>
    </source>
</evidence>
<evidence type="ECO:0000256" key="8">
    <source>
        <dbReference type="PROSITE-ProRule" id="PRU00221"/>
    </source>
</evidence>
<dbReference type="EMBL" id="CAXLJM020000148">
    <property type="protein sequence ID" value="CAL8141765.1"/>
    <property type="molecule type" value="Genomic_DNA"/>
</dbReference>
<dbReference type="InterPro" id="IPR019775">
    <property type="entry name" value="WD40_repeat_CS"/>
</dbReference>
<evidence type="ECO:0000256" key="2">
    <source>
        <dbReference type="ARBA" id="ARBA00004496"/>
    </source>
</evidence>
<dbReference type="SUPFAM" id="SSF50978">
    <property type="entry name" value="WD40 repeat-like"/>
    <property type="match status" value="1"/>
</dbReference>
<dbReference type="InterPro" id="IPR020472">
    <property type="entry name" value="WD40_PAC1"/>
</dbReference>
<dbReference type="PANTHER" id="PTHR19855">
    <property type="entry name" value="WD40 REPEAT PROTEIN 12, 37"/>
    <property type="match status" value="1"/>
</dbReference>
<evidence type="ECO:0000256" key="7">
    <source>
        <dbReference type="ARBA" id="ARBA00040954"/>
    </source>
</evidence>
<name>A0ABP1S1W5_9HEXA</name>
<dbReference type="PROSITE" id="PS00678">
    <property type="entry name" value="WD_REPEATS_1"/>
    <property type="match status" value="3"/>
</dbReference>
<sequence>MKRLSTLIDCVVLIEKGESVLPIVFQSRLNDLFTQIEKEFEALYVENLALHEKLENLAALAVASEQPTSLTSERSFTGGGASLDCTDGLLGEASGSIPKGQHGKVKGDKGLPGQQKVALRLKQQTHKIVSSFKTNPVSCSFVKEFSGHKDGIWDVTSARLGIPVVGTASADHKAGVWSTDSGRCLLRYQGHNGSVNSIRFHPTRELALTASGDHTAHIWQAAVAWEQMIQKGLSSEEEFEASEKEEVDVDSGDGPVGLATLRTPSSILNGHTSVVICADWLCGGDQLITASWDRSACLWDTNTGERIQNFYGHDSELSFVSTHPVQKFVVTTSKDATFRTWDLRMNSHSVSVFQGHTDNITSAVFTKEEKLVSGSDDRTVKVWDIRNMRASLVTIRLDSAVNRISVSSNGLIAIPHDDRHVRIFDLSGQRLGRLPRSNRQVIYLKTSSYHHLSFIQYLLNVQIENVCIMQFMKCKLCLYSCLQGHRRMATSCAWGEDQKVNLFTCGFDRVVMAWNVQYNKDKDKEKDKDRDKEREKD</sequence>
<feature type="repeat" description="WD" evidence="8">
    <location>
        <begin position="268"/>
        <end position="309"/>
    </location>
</feature>
<dbReference type="SMART" id="SM00320">
    <property type="entry name" value="WD40"/>
    <property type="match status" value="7"/>
</dbReference>
<feature type="compositionally biased region" description="Acidic residues" evidence="9">
    <location>
        <begin position="236"/>
        <end position="251"/>
    </location>
</feature>
<accession>A0ABP1S1W5</accession>
<dbReference type="InterPro" id="IPR001680">
    <property type="entry name" value="WD40_rpt"/>
</dbReference>
<keyword evidence="6" id="KW-0539">Nucleus</keyword>
<evidence type="ECO:0000256" key="5">
    <source>
        <dbReference type="ARBA" id="ARBA00022737"/>
    </source>
</evidence>
<keyword evidence="3" id="KW-0963">Cytoplasm</keyword>
<evidence type="ECO:0000256" key="3">
    <source>
        <dbReference type="ARBA" id="ARBA00022490"/>
    </source>
</evidence>
<dbReference type="PRINTS" id="PR00320">
    <property type="entry name" value="GPROTEINBRPT"/>
</dbReference>
<keyword evidence="11" id="KW-1185">Reference proteome</keyword>
<dbReference type="InterPro" id="IPR015943">
    <property type="entry name" value="WD40/YVTN_repeat-like_dom_sf"/>
</dbReference>
<dbReference type="PROSITE" id="PS50082">
    <property type="entry name" value="WD_REPEATS_2"/>
    <property type="match status" value="4"/>
</dbReference>
<feature type="region of interest" description="Disordered" evidence="9">
    <location>
        <begin position="236"/>
        <end position="255"/>
    </location>
</feature>
<keyword evidence="4 8" id="KW-0853">WD repeat</keyword>
<feature type="repeat" description="WD" evidence="8">
    <location>
        <begin position="353"/>
        <end position="393"/>
    </location>
</feature>
<evidence type="ECO:0000256" key="4">
    <source>
        <dbReference type="ARBA" id="ARBA00022574"/>
    </source>
</evidence>
<reference evidence="10 11" key="1">
    <citation type="submission" date="2024-08" db="EMBL/GenBank/DDBJ databases">
        <authorList>
            <person name="Cucini C."/>
            <person name="Frati F."/>
        </authorList>
    </citation>
    <scope>NUCLEOTIDE SEQUENCE [LARGE SCALE GENOMIC DNA]</scope>
</reference>
<gene>
    <name evidence="10" type="ORF">ODALV1_LOCUS28850</name>
</gene>
<organism evidence="10 11">
    <name type="scientific">Orchesella dallaii</name>
    <dbReference type="NCBI Taxonomy" id="48710"/>
    <lineage>
        <taxon>Eukaryota</taxon>
        <taxon>Metazoa</taxon>
        <taxon>Ecdysozoa</taxon>
        <taxon>Arthropoda</taxon>
        <taxon>Hexapoda</taxon>
        <taxon>Collembola</taxon>
        <taxon>Entomobryomorpha</taxon>
        <taxon>Entomobryoidea</taxon>
        <taxon>Orchesellidae</taxon>
        <taxon>Orchesellinae</taxon>
        <taxon>Orchesella</taxon>
    </lineage>
</organism>
<evidence type="ECO:0000256" key="6">
    <source>
        <dbReference type="ARBA" id="ARBA00023242"/>
    </source>
</evidence>
<dbReference type="Proteomes" id="UP001642540">
    <property type="component" value="Unassembled WGS sequence"/>
</dbReference>
<dbReference type="InterPro" id="IPR036322">
    <property type="entry name" value="WD40_repeat_dom_sf"/>
</dbReference>
<dbReference type="PANTHER" id="PTHR19855:SF12">
    <property type="entry name" value="WD REPEAT-CONTAINING PROTEIN 37"/>
    <property type="match status" value="1"/>
</dbReference>
<evidence type="ECO:0000313" key="11">
    <source>
        <dbReference type="Proteomes" id="UP001642540"/>
    </source>
</evidence>
<evidence type="ECO:0000313" key="10">
    <source>
        <dbReference type="EMBL" id="CAL8141765.1"/>
    </source>
</evidence>
<dbReference type="Gene3D" id="2.130.10.10">
    <property type="entry name" value="YVTN repeat-like/Quinoprotein amine dehydrogenase"/>
    <property type="match status" value="3"/>
</dbReference>
<comment type="subcellular location">
    <subcellularLocation>
        <location evidence="2">Cytoplasm</location>
    </subcellularLocation>
    <subcellularLocation>
        <location evidence="1">Nucleus</location>
    </subcellularLocation>
</comment>
<evidence type="ECO:0000256" key="1">
    <source>
        <dbReference type="ARBA" id="ARBA00004123"/>
    </source>
</evidence>